<dbReference type="Pfam" id="PF12771">
    <property type="entry name" value="SusD-like_2"/>
    <property type="match status" value="1"/>
</dbReference>
<dbReference type="Gene3D" id="1.25.40.390">
    <property type="match status" value="1"/>
</dbReference>
<reference evidence="3" key="1">
    <citation type="journal article" date="2019" name="Int. J. Syst. Evol. Microbiol.">
        <title>The Global Catalogue of Microorganisms (GCM) 10K type strain sequencing project: providing services to taxonomists for standard genome sequencing and annotation.</title>
        <authorList>
            <consortium name="The Broad Institute Genomics Platform"/>
            <consortium name="The Broad Institute Genome Sequencing Center for Infectious Disease"/>
            <person name="Wu L."/>
            <person name="Ma J."/>
        </authorList>
    </citation>
    <scope>NUCLEOTIDE SEQUENCE [LARGE SCALE GENOMIC DNA]</scope>
    <source>
        <strain evidence="3">CECT 8551</strain>
    </source>
</reference>
<dbReference type="SUPFAM" id="SSF48452">
    <property type="entry name" value="TPR-like"/>
    <property type="match status" value="1"/>
</dbReference>
<evidence type="ECO:0000313" key="3">
    <source>
        <dbReference type="Proteomes" id="UP001595766"/>
    </source>
</evidence>
<dbReference type="EMBL" id="JBHSAV010000003">
    <property type="protein sequence ID" value="MFC3974909.1"/>
    <property type="molecule type" value="Genomic_DNA"/>
</dbReference>
<gene>
    <name evidence="2" type="ORF">ACFOUP_00840</name>
</gene>
<accession>A0ABV8EF70</accession>
<sequence>MKKINKLFLSCILIVSIGVLPSCDDYFDLNDNPNLVQSPTINALLSTATHKSGLTSRNVANIVSNYTQYLASPVASSPIDTYQITDATSVWDQVYLAMADIYDFRESARRVNSSEHLGVANVLLAYNLGLVADVFGSVPYSEAFGMVLNPKYDSEESVYNEALALLAEAIVELRKTDSAVRLGANEDLIHGGNRQAWLKTAYAFQARLLNKISKKPTYNPQAVLAALDNSYTSNTDDAGMGTFVGVNPWAQVAISNANALLGGWLSENFINHLNGTTYGLFDPRIEQITDLTVNGVYVGTRNGEGNRGPGANTIKDECYISVNSPWTSRDSKLWIVTFAELKFIEAEAALRANNRPRAYAAYLAGINANMQKLLVAPTKAQEYIDDPIVSVGEANLTLNLIFKEKYVTTYLNAEAWNDARRHDYQYKDFRLPLNAEFNQFIRRVAYPVGELSKNGSNVPEEVPLFTPLWWDN</sequence>
<proteinExistence type="predicted"/>
<name>A0ABV8EF70_9BACT</name>
<keyword evidence="2" id="KW-0449">Lipoprotein</keyword>
<comment type="caution">
    <text evidence="2">The sequence shown here is derived from an EMBL/GenBank/DDBJ whole genome shotgun (WGS) entry which is preliminary data.</text>
</comment>
<dbReference type="Proteomes" id="UP001595766">
    <property type="component" value="Unassembled WGS sequence"/>
</dbReference>
<organism evidence="2 3">
    <name type="scientific">Belliella kenyensis</name>
    <dbReference type="NCBI Taxonomy" id="1472724"/>
    <lineage>
        <taxon>Bacteria</taxon>
        <taxon>Pseudomonadati</taxon>
        <taxon>Bacteroidota</taxon>
        <taxon>Cytophagia</taxon>
        <taxon>Cytophagales</taxon>
        <taxon>Cyclobacteriaceae</taxon>
        <taxon>Belliella</taxon>
    </lineage>
</organism>
<evidence type="ECO:0000256" key="1">
    <source>
        <dbReference type="SAM" id="SignalP"/>
    </source>
</evidence>
<keyword evidence="1" id="KW-0732">Signal</keyword>
<feature type="chain" id="PRO_5045966575" evidence="1">
    <location>
        <begin position="22"/>
        <end position="472"/>
    </location>
</feature>
<dbReference type="InterPro" id="IPR041662">
    <property type="entry name" value="SusD-like_2"/>
</dbReference>
<protein>
    <submittedName>
        <fullName evidence="2">SusD/RagB family nutrient-binding outer membrane lipoprotein</fullName>
    </submittedName>
</protein>
<dbReference type="InterPro" id="IPR011990">
    <property type="entry name" value="TPR-like_helical_dom_sf"/>
</dbReference>
<evidence type="ECO:0000313" key="2">
    <source>
        <dbReference type="EMBL" id="MFC3974909.1"/>
    </source>
</evidence>
<feature type="signal peptide" evidence="1">
    <location>
        <begin position="1"/>
        <end position="21"/>
    </location>
</feature>
<dbReference type="RefSeq" id="WP_241294096.1">
    <property type="nucleotide sequence ID" value="NZ_JAKZGR010000006.1"/>
</dbReference>
<keyword evidence="3" id="KW-1185">Reference proteome</keyword>